<organism evidence="7 8">
    <name type="scientific">Thiothrix lacustris</name>
    <dbReference type="NCBI Taxonomy" id="525917"/>
    <lineage>
        <taxon>Bacteria</taxon>
        <taxon>Pseudomonadati</taxon>
        <taxon>Pseudomonadota</taxon>
        <taxon>Gammaproteobacteria</taxon>
        <taxon>Thiotrichales</taxon>
        <taxon>Thiotrichaceae</taxon>
        <taxon>Thiothrix</taxon>
    </lineage>
</organism>
<dbReference type="Proteomes" id="UP001236657">
    <property type="component" value="Chromosome"/>
</dbReference>
<dbReference type="PANTHER" id="PTHR44688">
    <property type="entry name" value="DNA-BINDING TRANSCRIPTIONAL ACTIVATOR DEVR_DOSR"/>
    <property type="match status" value="1"/>
</dbReference>
<evidence type="ECO:0000256" key="5">
    <source>
        <dbReference type="SAM" id="SignalP"/>
    </source>
</evidence>
<dbReference type="Gene3D" id="1.10.10.10">
    <property type="entry name" value="Winged helix-like DNA-binding domain superfamily/Winged helix DNA-binding domain"/>
    <property type="match status" value="1"/>
</dbReference>
<keyword evidence="3" id="KW-0804">Transcription</keyword>
<evidence type="ECO:0000259" key="6">
    <source>
        <dbReference type="PROSITE" id="PS50043"/>
    </source>
</evidence>
<proteinExistence type="predicted"/>
<feature type="transmembrane region" description="Helical" evidence="4">
    <location>
        <begin position="303"/>
        <end position="321"/>
    </location>
</feature>
<evidence type="ECO:0000256" key="1">
    <source>
        <dbReference type="ARBA" id="ARBA00023015"/>
    </source>
</evidence>
<dbReference type="Gene3D" id="3.40.190.10">
    <property type="entry name" value="Periplasmic binding protein-like II"/>
    <property type="match status" value="2"/>
</dbReference>
<keyword evidence="5" id="KW-0732">Signal</keyword>
<keyword evidence="4" id="KW-0472">Membrane</keyword>
<dbReference type="PANTHER" id="PTHR44688:SF16">
    <property type="entry name" value="DNA-BINDING TRANSCRIPTIONAL ACTIVATOR DEVR_DOSR"/>
    <property type="match status" value="1"/>
</dbReference>
<accession>A0ABY9MUC1</accession>
<dbReference type="InterPro" id="IPR036388">
    <property type="entry name" value="WH-like_DNA-bd_sf"/>
</dbReference>
<reference evidence="7 8" key="1">
    <citation type="submission" date="2023-08" db="EMBL/GenBank/DDBJ databases">
        <title>New molecular markers tilS and rpoB for phylogenetic and monitoring studies of the genus Thiothrix biodiversity.</title>
        <authorList>
            <person name="Ravin N.V."/>
            <person name="Smolyakov D."/>
            <person name="Markov N.D."/>
            <person name="Beletsky A.V."/>
            <person name="Mardanov A.V."/>
            <person name="Rudenko T.S."/>
            <person name="Grabovich M.Y."/>
        </authorList>
    </citation>
    <scope>NUCLEOTIDE SEQUENCE [LARGE SCALE GENOMIC DNA]</scope>
    <source>
        <strain evidence="7 8">MK1</strain>
    </source>
</reference>
<feature type="domain" description="HTH luxR-type" evidence="6">
    <location>
        <begin position="341"/>
        <end position="407"/>
    </location>
</feature>
<dbReference type="InterPro" id="IPR000792">
    <property type="entry name" value="Tscrpt_reg_LuxR_C"/>
</dbReference>
<evidence type="ECO:0000256" key="4">
    <source>
        <dbReference type="SAM" id="Phobius"/>
    </source>
</evidence>
<protein>
    <submittedName>
        <fullName evidence="7">LuxR family transcriptional regulator</fullName>
    </submittedName>
</protein>
<feature type="signal peptide" evidence="5">
    <location>
        <begin position="1"/>
        <end position="25"/>
    </location>
</feature>
<evidence type="ECO:0000256" key="3">
    <source>
        <dbReference type="ARBA" id="ARBA00023163"/>
    </source>
</evidence>
<dbReference type="SUPFAM" id="SSF53850">
    <property type="entry name" value="Periplasmic binding protein-like II"/>
    <property type="match status" value="1"/>
</dbReference>
<evidence type="ECO:0000313" key="7">
    <source>
        <dbReference type="EMBL" id="WML92243.1"/>
    </source>
</evidence>
<evidence type="ECO:0000256" key="2">
    <source>
        <dbReference type="ARBA" id="ARBA00023125"/>
    </source>
</evidence>
<feature type="chain" id="PRO_5045151657" evidence="5">
    <location>
        <begin position="26"/>
        <end position="409"/>
    </location>
</feature>
<dbReference type="RefSeq" id="WP_308897327.1">
    <property type="nucleotide sequence ID" value="NZ_CP133218.1"/>
</dbReference>
<keyword evidence="4" id="KW-1133">Transmembrane helix</keyword>
<sequence length="409" mass="45190">MGQYRTLKLGVLGVMMLGSSVTVNSAVVPEKVVFGYSMDGWPVSSSHWVQGETAGIGAGFCADLWDYLEENGYSLDWKELRFDTRFVAFAEGLHGRAGIECGPTSRTPERETLLQPADGRFKGVFSQPFAVTPTKLLLRNTKLETFYTNPASIRIGVLQASGDVSLPVTTTSLLAKVFPTAQIKPLASRREAVERLLEPVEAENALDAYASDEILLNGILMNPAEIPQEVRDQYTIEPPFGGFSREEYAIIVYNNPALLEKVNVWLTLPTSLAAAANLQPEMDTFTRLLVWLNRTDHLVKARLSLTVIALLGAISILLFMGRSRLRVKSLRAQTSEEPSAVPAETNTLTPQQLRVARLWANGHQAGMIAKMLDIGSSRTVESHVRTIYQKTATTNRTELLKNLQERDLL</sequence>
<keyword evidence="4" id="KW-0812">Transmembrane</keyword>
<dbReference type="InterPro" id="IPR016032">
    <property type="entry name" value="Sig_transdc_resp-reg_C-effctor"/>
</dbReference>
<name>A0ABY9MUC1_9GAMM</name>
<dbReference type="Pfam" id="PF00196">
    <property type="entry name" value="GerE"/>
    <property type="match status" value="1"/>
</dbReference>
<keyword evidence="1" id="KW-0805">Transcription regulation</keyword>
<keyword evidence="2" id="KW-0238">DNA-binding</keyword>
<keyword evidence="8" id="KW-1185">Reference proteome</keyword>
<dbReference type="PROSITE" id="PS50043">
    <property type="entry name" value="HTH_LUXR_2"/>
    <property type="match status" value="1"/>
</dbReference>
<dbReference type="CDD" id="cd06170">
    <property type="entry name" value="LuxR_C_like"/>
    <property type="match status" value="1"/>
</dbReference>
<dbReference type="SMART" id="SM00421">
    <property type="entry name" value="HTH_LUXR"/>
    <property type="match status" value="1"/>
</dbReference>
<dbReference type="EMBL" id="CP133218">
    <property type="protein sequence ID" value="WML92243.1"/>
    <property type="molecule type" value="Genomic_DNA"/>
</dbReference>
<gene>
    <name evidence="7" type="ORF">RCF98_07860</name>
</gene>
<evidence type="ECO:0000313" key="8">
    <source>
        <dbReference type="Proteomes" id="UP001236657"/>
    </source>
</evidence>
<dbReference type="SUPFAM" id="SSF46894">
    <property type="entry name" value="C-terminal effector domain of the bipartite response regulators"/>
    <property type="match status" value="1"/>
</dbReference>